<evidence type="ECO:0000313" key="2">
    <source>
        <dbReference type="EMBL" id="QEH32493.1"/>
    </source>
</evidence>
<feature type="compositionally biased region" description="Basic residues" evidence="1">
    <location>
        <begin position="1"/>
        <end position="13"/>
    </location>
</feature>
<organism evidence="2 3">
    <name type="scientific">Aquisphaera giovannonii</name>
    <dbReference type="NCBI Taxonomy" id="406548"/>
    <lineage>
        <taxon>Bacteria</taxon>
        <taxon>Pseudomonadati</taxon>
        <taxon>Planctomycetota</taxon>
        <taxon>Planctomycetia</taxon>
        <taxon>Isosphaerales</taxon>
        <taxon>Isosphaeraceae</taxon>
        <taxon>Aquisphaera</taxon>
    </lineage>
</organism>
<proteinExistence type="predicted"/>
<evidence type="ECO:0000256" key="1">
    <source>
        <dbReference type="SAM" id="MobiDB-lite"/>
    </source>
</evidence>
<evidence type="ECO:0000313" key="3">
    <source>
        <dbReference type="Proteomes" id="UP000324233"/>
    </source>
</evidence>
<dbReference type="RefSeq" id="WP_148591719.1">
    <property type="nucleotide sequence ID" value="NZ_CP042997.1"/>
</dbReference>
<dbReference type="AlphaFoldDB" id="A0A5B9VVW6"/>
<dbReference type="EMBL" id="CP042997">
    <property type="protein sequence ID" value="QEH32493.1"/>
    <property type="molecule type" value="Genomic_DNA"/>
</dbReference>
<dbReference type="OrthoDB" id="8857574at2"/>
<protein>
    <submittedName>
        <fullName evidence="2">Uncharacterized protein</fullName>
    </submittedName>
</protein>
<reference evidence="2 3" key="1">
    <citation type="submission" date="2019-08" db="EMBL/GenBank/DDBJ databases">
        <title>Deep-cultivation of Planctomycetes and their phenomic and genomic characterization uncovers novel biology.</title>
        <authorList>
            <person name="Wiegand S."/>
            <person name="Jogler M."/>
            <person name="Boedeker C."/>
            <person name="Pinto D."/>
            <person name="Vollmers J."/>
            <person name="Rivas-Marin E."/>
            <person name="Kohn T."/>
            <person name="Peeters S.H."/>
            <person name="Heuer A."/>
            <person name="Rast P."/>
            <person name="Oberbeckmann S."/>
            <person name="Bunk B."/>
            <person name="Jeske O."/>
            <person name="Meyerdierks A."/>
            <person name="Storesund J.E."/>
            <person name="Kallscheuer N."/>
            <person name="Luecker S."/>
            <person name="Lage O.M."/>
            <person name="Pohl T."/>
            <person name="Merkel B.J."/>
            <person name="Hornburger P."/>
            <person name="Mueller R.-W."/>
            <person name="Bruemmer F."/>
            <person name="Labrenz M."/>
            <person name="Spormann A.M."/>
            <person name="Op den Camp H."/>
            <person name="Overmann J."/>
            <person name="Amann R."/>
            <person name="Jetten M.S.M."/>
            <person name="Mascher T."/>
            <person name="Medema M.H."/>
            <person name="Devos D.P."/>
            <person name="Kaster A.-K."/>
            <person name="Ovreas L."/>
            <person name="Rohde M."/>
            <person name="Galperin M.Y."/>
            <person name="Jogler C."/>
        </authorList>
    </citation>
    <scope>NUCLEOTIDE SEQUENCE [LARGE SCALE GENOMIC DNA]</scope>
    <source>
        <strain evidence="2 3">OJF2</strain>
    </source>
</reference>
<accession>A0A5B9VVW6</accession>
<feature type="region of interest" description="Disordered" evidence="1">
    <location>
        <begin position="1"/>
        <end position="20"/>
    </location>
</feature>
<dbReference type="KEGG" id="agv:OJF2_09700"/>
<gene>
    <name evidence="2" type="ORF">OJF2_09700</name>
</gene>
<name>A0A5B9VVW6_9BACT</name>
<dbReference type="Proteomes" id="UP000324233">
    <property type="component" value="Chromosome"/>
</dbReference>
<sequence length="217" mass="24605">MKRRSATPWKKSRTYGDIHGGRARPRLADNVFALVHSLRPPAPGRSTPILVQDNPSSAFSFPVAIEELAAALSRLPAGHAEGLTHIWLRRRPGRGRALLPLAEFVRGSGVSAIVLYPWPRDGKLDLGRDRLPSRTTAAYLRFGGQVAREHGRWHVRFAAESDLRRFVVEHLFCHELGHHVDWYRRRWSKANVRRVEEYADQFAARWGPLAATALSER</sequence>
<keyword evidence="3" id="KW-1185">Reference proteome</keyword>